<feature type="transmembrane region" description="Helical" evidence="5">
    <location>
        <begin position="43"/>
        <end position="62"/>
    </location>
</feature>
<feature type="transmembrane region" description="Helical" evidence="5">
    <location>
        <begin position="235"/>
        <end position="267"/>
    </location>
</feature>
<organism evidence="7 8">
    <name type="scientific">Zobellia galactanivorans (strain DSM 12802 / CCUG 47099 / CIP 106680 / NCIMB 13871 / Dsij)</name>
    <dbReference type="NCBI Taxonomy" id="63186"/>
    <lineage>
        <taxon>Bacteria</taxon>
        <taxon>Pseudomonadati</taxon>
        <taxon>Bacteroidota</taxon>
        <taxon>Flavobacteriia</taxon>
        <taxon>Flavobacteriales</taxon>
        <taxon>Flavobacteriaceae</taxon>
        <taxon>Zobellia</taxon>
    </lineage>
</organism>
<dbReference type="GO" id="GO:0016020">
    <property type="term" value="C:membrane"/>
    <property type="evidence" value="ECO:0007669"/>
    <property type="project" value="UniProtKB-SubCell"/>
</dbReference>
<dbReference type="OrthoDB" id="1416500at2"/>
<feature type="transmembrane region" description="Helical" evidence="5">
    <location>
        <begin position="399"/>
        <end position="416"/>
    </location>
</feature>
<accession>G0LBF7</accession>
<feature type="transmembrane region" description="Helical" evidence="5">
    <location>
        <begin position="374"/>
        <end position="393"/>
    </location>
</feature>
<dbReference type="EMBL" id="FP476056">
    <property type="protein sequence ID" value="CAZ96050.1"/>
    <property type="molecule type" value="Genomic_DNA"/>
</dbReference>
<dbReference type="InterPro" id="IPR007016">
    <property type="entry name" value="O-antigen_ligase-rel_domated"/>
</dbReference>
<feature type="domain" description="O-antigen ligase-related" evidence="6">
    <location>
        <begin position="237"/>
        <end position="383"/>
    </location>
</feature>
<feature type="transmembrane region" description="Helical" evidence="5">
    <location>
        <begin position="273"/>
        <end position="295"/>
    </location>
</feature>
<dbReference type="InterPro" id="IPR051533">
    <property type="entry name" value="WaaL-like"/>
</dbReference>
<feature type="transmembrane region" description="Helical" evidence="5">
    <location>
        <begin position="68"/>
        <end position="86"/>
    </location>
</feature>
<feature type="transmembrane region" description="Helical" evidence="5">
    <location>
        <begin position="107"/>
        <end position="127"/>
    </location>
</feature>
<comment type="subcellular location">
    <subcellularLocation>
        <location evidence="1">Membrane</location>
        <topology evidence="1">Multi-pass membrane protein</topology>
    </subcellularLocation>
</comment>
<name>G0LBF7_ZOBGA</name>
<evidence type="ECO:0000256" key="4">
    <source>
        <dbReference type="ARBA" id="ARBA00023136"/>
    </source>
</evidence>
<dbReference type="Pfam" id="PF04932">
    <property type="entry name" value="Wzy_C"/>
    <property type="match status" value="1"/>
</dbReference>
<reference evidence="8" key="1">
    <citation type="submission" date="2009-07" db="EMBL/GenBank/DDBJ databases">
        <title>Complete genome sequence of Zobellia galactanivorans Dsij.</title>
        <authorList>
            <consortium name="Genoscope - CEA"/>
        </authorList>
    </citation>
    <scope>NUCLEOTIDE SEQUENCE [LARGE SCALE GENOMIC DNA]</scope>
    <source>
        <strain evidence="8">DSM 12802 / CCUG 47099 / CIP 106680 / NCIMB 13871 / Dsij</strain>
    </source>
</reference>
<dbReference type="AlphaFoldDB" id="G0LBF7"/>
<reference evidence="7 8" key="2">
    <citation type="journal article" date="2012" name="Environ. Microbiol.">
        <title>Characterization of the first alginolytic operons in a marine bacterium: from their emergence in marine Flavobacteriia to their independent transfers to marine Proteobacteria and human gut Bacteroides.</title>
        <authorList>
            <person name="Thomas F."/>
            <person name="Barbeyron T."/>
            <person name="Tonon T."/>
            <person name="Genicot S."/>
            <person name="Czjzek M."/>
            <person name="Michel G."/>
        </authorList>
    </citation>
    <scope>NUCLEOTIDE SEQUENCE [LARGE SCALE GENOMIC DNA]</scope>
    <source>
        <strain evidence="8">DSM 12802 / CCUG 47099 / CIP 106680 / NCIMB 13871 / Dsij</strain>
    </source>
</reference>
<dbReference type="RefSeq" id="WP_013993340.1">
    <property type="nucleotide sequence ID" value="NC_015844.1"/>
</dbReference>
<evidence type="ECO:0000256" key="5">
    <source>
        <dbReference type="SAM" id="Phobius"/>
    </source>
</evidence>
<keyword evidence="2 5" id="KW-0812">Transmembrane</keyword>
<feature type="transmembrane region" description="Helical" evidence="5">
    <location>
        <begin position="133"/>
        <end position="153"/>
    </location>
</feature>
<dbReference type="PANTHER" id="PTHR37422">
    <property type="entry name" value="TEICHURONIC ACID BIOSYNTHESIS PROTEIN TUAE"/>
    <property type="match status" value="1"/>
</dbReference>
<keyword evidence="8" id="KW-1185">Reference proteome</keyword>
<feature type="transmembrane region" description="Helical" evidence="5">
    <location>
        <begin position="211"/>
        <end position="228"/>
    </location>
</feature>
<sequence>MGKYARYFYFDLDKVHYEHFYLYMLIAAIVALYLVLKSQSKFKLEMFFLSFYLLTGSFNVLLNFKIPGISFFEVQIVRVVYLLLLFRMVRDKVFSGTRFNFVDDKKLPWFVLPLFLYVLFLSLSVLYTGVEKGYVTIIDSVAFILIVFGISSLKDQHSYDIIGKSIIIGAIASSIISLLQLTINPFFLRIGDDRAAFGNFIRSNGIFDTEYFNSYYLIVAITWVLVMVKNKILRAFLVTLFTLGVICSFQRMSWIILFLVIVIYFIFIAKVSLARLLFAAVAGFAIILSLSVFYYQDIMKSSLVQDRLTDSVEGRQEYYSFVLNNIGKKPFLGFGDLKNEVYYENLLRITGKRSRATAEEGDLHSGYFMSMFQYGIPAFVCFLLFVLLPIPYYLRLVKFKIYFMVPFLVSVLYFVGNLTNSFLFLKYLSVLYAIHIGIGMGVRKIETSQLTKITN</sequence>
<keyword evidence="3 5" id="KW-1133">Transmembrane helix</keyword>
<feature type="transmembrane region" description="Helical" evidence="5">
    <location>
        <begin position="20"/>
        <end position="36"/>
    </location>
</feature>
<dbReference type="PANTHER" id="PTHR37422:SF17">
    <property type="entry name" value="O-ANTIGEN LIGASE"/>
    <property type="match status" value="1"/>
</dbReference>
<evidence type="ECO:0000313" key="7">
    <source>
        <dbReference type="EMBL" id="CAZ96050.1"/>
    </source>
</evidence>
<protein>
    <submittedName>
        <fullName evidence="7">Conserved hypothetical membrane protein</fullName>
    </submittedName>
</protein>
<feature type="transmembrane region" description="Helical" evidence="5">
    <location>
        <begin position="165"/>
        <end position="191"/>
    </location>
</feature>
<dbReference type="Proteomes" id="UP000008898">
    <property type="component" value="Chromosome"/>
</dbReference>
<proteinExistence type="predicted"/>
<keyword evidence="4 5" id="KW-0472">Membrane</keyword>
<dbReference type="STRING" id="63186.ZOBELLIA_1981"/>
<dbReference type="KEGG" id="zga:ZOBELLIA_1981"/>
<evidence type="ECO:0000256" key="2">
    <source>
        <dbReference type="ARBA" id="ARBA00022692"/>
    </source>
</evidence>
<gene>
    <name evidence="7" type="ordered locus">zobellia_1981</name>
</gene>
<evidence type="ECO:0000256" key="3">
    <source>
        <dbReference type="ARBA" id="ARBA00022989"/>
    </source>
</evidence>
<evidence type="ECO:0000259" key="6">
    <source>
        <dbReference type="Pfam" id="PF04932"/>
    </source>
</evidence>
<evidence type="ECO:0000256" key="1">
    <source>
        <dbReference type="ARBA" id="ARBA00004141"/>
    </source>
</evidence>
<dbReference type="HOGENOM" id="CLU_601219_0_0_10"/>
<evidence type="ECO:0000313" key="8">
    <source>
        <dbReference type="Proteomes" id="UP000008898"/>
    </source>
</evidence>